<reference evidence="6 7" key="1">
    <citation type="submission" date="2018-06" db="EMBL/GenBank/DDBJ databases">
        <title>Genomic Encyclopedia of Type Strains, Phase IV (KMG-IV): sequencing the most valuable type-strain genomes for metagenomic binning, comparative biology and taxonomic classification.</title>
        <authorList>
            <person name="Goeker M."/>
        </authorList>
    </citation>
    <scope>NUCLEOTIDE SEQUENCE [LARGE SCALE GENOMIC DNA]</scope>
    <source>
        <strain evidence="6 7">DSM 44599</strain>
    </source>
</reference>
<accession>A0A366DJN9</accession>
<gene>
    <name evidence="6" type="ORF">DFR74_10649</name>
</gene>
<dbReference type="Proteomes" id="UP000252586">
    <property type="component" value="Unassembled WGS sequence"/>
</dbReference>
<evidence type="ECO:0000256" key="4">
    <source>
        <dbReference type="SAM" id="MobiDB-lite"/>
    </source>
</evidence>
<dbReference type="InterPro" id="IPR039528">
    <property type="entry name" value="DPM1-like"/>
</dbReference>
<evidence type="ECO:0000313" key="7">
    <source>
        <dbReference type="Proteomes" id="UP000252586"/>
    </source>
</evidence>
<dbReference type="PANTHER" id="PTHR43398">
    <property type="entry name" value="DOLICHOL-PHOSPHATE MANNOSYLTRANSFERASE SUBUNIT 1"/>
    <property type="match status" value="1"/>
</dbReference>
<dbReference type="EMBL" id="QNRE01000006">
    <property type="protein sequence ID" value="RBO90165.1"/>
    <property type="molecule type" value="Genomic_DNA"/>
</dbReference>
<comment type="caution">
    <text evidence="6">The sequence shown here is derived from an EMBL/GenBank/DDBJ whole genome shotgun (WGS) entry which is preliminary data.</text>
</comment>
<keyword evidence="3 6" id="KW-0808">Transferase</keyword>
<dbReference type="Gene3D" id="3.90.550.10">
    <property type="entry name" value="Spore Coat Polysaccharide Biosynthesis Protein SpsA, Chain A"/>
    <property type="match status" value="1"/>
</dbReference>
<dbReference type="Pfam" id="PF00535">
    <property type="entry name" value="Glycos_transf_2"/>
    <property type="match status" value="1"/>
</dbReference>
<dbReference type="SUPFAM" id="SSF53448">
    <property type="entry name" value="Nucleotide-diphospho-sugar transferases"/>
    <property type="match status" value="1"/>
</dbReference>
<dbReference type="PANTHER" id="PTHR43398:SF1">
    <property type="entry name" value="DOLICHOL-PHOSPHATE MANNOSYLTRANSFERASE SUBUNIT 1"/>
    <property type="match status" value="1"/>
</dbReference>
<dbReference type="GO" id="GO:0009247">
    <property type="term" value="P:glycolipid biosynthetic process"/>
    <property type="evidence" value="ECO:0007669"/>
    <property type="project" value="TreeGrafter"/>
</dbReference>
<dbReference type="GO" id="GO:0016020">
    <property type="term" value="C:membrane"/>
    <property type="evidence" value="ECO:0007669"/>
    <property type="project" value="GOC"/>
</dbReference>
<sequence>MNAARNRTLVMIPTYNERRNVGPLLDQILQQGDDFDILFIDDNSPDGTGEILDELAVQHPKRVRVLHRAGRQGVGSAHKFGIRWAYANGYSELITMDSDFAHPPLYIPRLRAAAENYDVVVGSRYIEPDSLADWTPFRKILTRVGHFLTVTLLRMPYDATGAFRFYRLDHVPASAFTLVRSEGYSFFFESLYLLSANGFGVGQIPIHVLNRTAGESKMRTRDVATSVRFLLVLCAEKYLRPSRHRITVLARRRPATGPANRRRLRHAANPFRYRSSDTGRPQRL</sequence>
<feature type="compositionally biased region" description="Basic residues" evidence="4">
    <location>
        <begin position="255"/>
        <end position="266"/>
    </location>
</feature>
<proteinExistence type="inferred from homology"/>
<feature type="domain" description="Glycosyltransferase 2-like" evidence="5">
    <location>
        <begin position="10"/>
        <end position="179"/>
    </location>
</feature>
<evidence type="ECO:0000313" key="6">
    <source>
        <dbReference type="EMBL" id="RBO90165.1"/>
    </source>
</evidence>
<dbReference type="InterPro" id="IPR029044">
    <property type="entry name" value="Nucleotide-diphossugar_trans"/>
</dbReference>
<name>A0A366DJN9_9NOCA</name>
<dbReference type="OrthoDB" id="9810303at2"/>
<dbReference type="RefSeq" id="WP_084537821.1">
    <property type="nucleotide sequence ID" value="NZ_CP107943.1"/>
</dbReference>
<evidence type="ECO:0000259" key="5">
    <source>
        <dbReference type="Pfam" id="PF00535"/>
    </source>
</evidence>
<dbReference type="GO" id="GO:0004582">
    <property type="term" value="F:dolichyl-phosphate beta-D-mannosyltransferase activity"/>
    <property type="evidence" value="ECO:0007669"/>
    <property type="project" value="InterPro"/>
</dbReference>
<evidence type="ECO:0000256" key="3">
    <source>
        <dbReference type="ARBA" id="ARBA00022679"/>
    </source>
</evidence>
<protein>
    <submittedName>
        <fullName evidence="6">Dolichol-phosphate mannosyltransferase</fullName>
    </submittedName>
</protein>
<keyword evidence="2 6" id="KW-0328">Glycosyltransferase</keyword>
<feature type="region of interest" description="Disordered" evidence="4">
    <location>
        <begin position="255"/>
        <end position="284"/>
    </location>
</feature>
<organism evidence="6 7">
    <name type="scientific">Nocardia puris</name>
    <dbReference type="NCBI Taxonomy" id="208602"/>
    <lineage>
        <taxon>Bacteria</taxon>
        <taxon>Bacillati</taxon>
        <taxon>Actinomycetota</taxon>
        <taxon>Actinomycetes</taxon>
        <taxon>Mycobacteriales</taxon>
        <taxon>Nocardiaceae</taxon>
        <taxon>Nocardia</taxon>
    </lineage>
</organism>
<comment type="similarity">
    <text evidence="1">Belongs to the glycosyltransferase 2 family.</text>
</comment>
<evidence type="ECO:0000256" key="2">
    <source>
        <dbReference type="ARBA" id="ARBA00022676"/>
    </source>
</evidence>
<dbReference type="InterPro" id="IPR001173">
    <property type="entry name" value="Glyco_trans_2-like"/>
</dbReference>
<keyword evidence="7" id="KW-1185">Reference proteome</keyword>
<evidence type="ECO:0000256" key="1">
    <source>
        <dbReference type="ARBA" id="ARBA00006739"/>
    </source>
</evidence>
<dbReference type="AlphaFoldDB" id="A0A366DJN9"/>
<dbReference type="STRING" id="1210090.GCA_001613185_04093"/>